<sequence length="109" mass="11998">MAEEIVCFVITTEAKLSRDVCTEVGFIKDELESIRSFLKDADAKAVVQGEMRASFGSGRRRVRGFGSWAMALAVGVALATSLGQNLAYMRISSKSQIVDYRLSVLLHYC</sequence>
<name>A0A5E4EB48_PRUDU</name>
<evidence type="ECO:0000313" key="6">
    <source>
        <dbReference type="EMBL" id="VVA10988.1"/>
    </source>
</evidence>
<keyword evidence="4" id="KW-0472">Membrane</keyword>
<feature type="transmembrane region" description="Helical" evidence="4">
    <location>
        <begin position="65"/>
        <end position="87"/>
    </location>
</feature>
<organism evidence="6 7">
    <name type="scientific">Prunus dulcis</name>
    <name type="common">Almond</name>
    <name type="synonym">Amygdalus dulcis</name>
    <dbReference type="NCBI Taxonomy" id="3755"/>
    <lineage>
        <taxon>Eukaryota</taxon>
        <taxon>Viridiplantae</taxon>
        <taxon>Streptophyta</taxon>
        <taxon>Embryophyta</taxon>
        <taxon>Tracheophyta</taxon>
        <taxon>Spermatophyta</taxon>
        <taxon>Magnoliopsida</taxon>
        <taxon>eudicotyledons</taxon>
        <taxon>Gunneridae</taxon>
        <taxon>Pentapetalae</taxon>
        <taxon>rosids</taxon>
        <taxon>fabids</taxon>
        <taxon>Rosales</taxon>
        <taxon>Rosaceae</taxon>
        <taxon>Amygdaloideae</taxon>
        <taxon>Amygdaleae</taxon>
        <taxon>Prunus</taxon>
    </lineage>
</organism>
<dbReference type="InParanoid" id="A0A5E4EB48"/>
<accession>A0A5E4EB48</accession>
<proteinExistence type="predicted"/>
<keyword evidence="3" id="KW-0611">Plant defense</keyword>
<protein>
    <recommendedName>
        <fullName evidence="5">Disease resistance N-terminal domain-containing protein</fullName>
    </recommendedName>
</protein>
<reference evidence="7" key="1">
    <citation type="journal article" date="2020" name="Plant J.">
        <title>Transposons played a major role in the diversification between the closely related almond and peach genomes: results from the almond genome sequence.</title>
        <authorList>
            <person name="Alioto T."/>
            <person name="Alexiou K.G."/>
            <person name="Bardil A."/>
            <person name="Barteri F."/>
            <person name="Castanera R."/>
            <person name="Cruz F."/>
            <person name="Dhingra A."/>
            <person name="Duval H."/>
            <person name="Fernandez I Marti A."/>
            <person name="Frias L."/>
            <person name="Galan B."/>
            <person name="Garcia J.L."/>
            <person name="Howad W."/>
            <person name="Gomez-Garrido J."/>
            <person name="Gut M."/>
            <person name="Julca I."/>
            <person name="Morata J."/>
            <person name="Puigdomenech P."/>
            <person name="Ribeca P."/>
            <person name="Rubio Cabetas M.J."/>
            <person name="Vlasova A."/>
            <person name="Wirthensohn M."/>
            <person name="Garcia-Mas J."/>
            <person name="Gabaldon T."/>
            <person name="Casacuberta J.M."/>
            <person name="Arus P."/>
        </authorList>
    </citation>
    <scope>NUCLEOTIDE SEQUENCE [LARGE SCALE GENOMIC DNA]</scope>
    <source>
        <strain evidence="7">cv. Texas</strain>
    </source>
</reference>
<keyword evidence="4" id="KW-1133">Transmembrane helix</keyword>
<dbReference type="EMBL" id="CABIKO010000003">
    <property type="protein sequence ID" value="VVA10988.1"/>
    <property type="molecule type" value="Genomic_DNA"/>
</dbReference>
<evidence type="ECO:0000256" key="2">
    <source>
        <dbReference type="ARBA" id="ARBA00022741"/>
    </source>
</evidence>
<evidence type="ECO:0000259" key="5">
    <source>
        <dbReference type="Pfam" id="PF18052"/>
    </source>
</evidence>
<keyword evidence="2" id="KW-0547">Nucleotide-binding</keyword>
<evidence type="ECO:0000256" key="1">
    <source>
        <dbReference type="ARBA" id="ARBA00022737"/>
    </source>
</evidence>
<keyword evidence="4" id="KW-0812">Transmembrane</keyword>
<evidence type="ECO:0000256" key="4">
    <source>
        <dbReference type="SAM" id="Phobius"/>
    </source>
</evidence>
<evidence type="ECO:0000313" key="7">
    <source>
        <dbReference type="Proteomes" id="UP000327085"/>
    </source>
</evidence>
<dbReference type="GO" id="GO:0000166">
    <property type="term" value="F:nucleotide binding"/>
    <property type="evidence" value="ECO:0007669"/>
    <property type="project" value="UniProtKB-KW"/>
</dbReference>
<feature type="domain" description="Disease resistance N-terminal" evidence="5">
    <location>
        <begin position="10"/>
        <end position="47"/>
    </location>
</feature>
<dbReference type="Pfam" id="PF18052">
    <property type="entry name" value="Rx_N"/>
    <property type="match status" value="1"/>
</dbReference>
<dbReference type="Gene3D" id="1.20.5.4130">
    <property type="match status" value="1"/>
</dbReference>
<dbReference type="Gramene" id="VVA10988">
    <property type="protein sequence ID" value="VVA10988"/>
    <property type="gene ID" value="Prudul26B035714"/>
</dbReference>
<dbReference type="AlphaFoldDB" id="A0A5E4EB48"/>
<evidence type="ECO:0000256" key="3">
    <source>
        <dbReference type="ARBA" id="ARBA00022821"/>
    </source>
</evidence>
<dbReference type="Proteomes" id="UP000327085">
    <property type="component" value="Chromosome 2"/>
</dbReference>
<keyword evidence="1" id="KW-0677">Repeat</keyword>
<dbReference type="GO" id="GO:0006952">
    <property type="term" value="P:defense response"/>
    <property type="evidence" value="ECO:0007669"/>
    <property type="project" value="UniProtKB-KW"/>
</dbReference>
<gene>
    <name evidence="6" type="ORF">ALMOND_2B035714</name>
</gene>
<dbReference type="InterPro" id="IPR041118">
    <property type="entry name" value="Rx_N"/>
</dbReference>